<dbReference type="EMBL" id="AP023368">
    <property type="protein sequence ID" value="BCK00043.1"/>
    <property type="molecule type" value="Genomic_DNA"/>
</dbReference>
<gene>
    <name evidence="1" type="ORF">bsdcttw_30830</name>
</gene>
<dbReference type="Proteomes" id="UP000515703">
    <property type="component" value="Chromosome"/>
</dbReference>
<organism evidence="1 2">
    <name type="scientific">Anaerocolumna chitinilytica</name>
    <dbReference type="NCBI Taxonomy" id="1727145"/>
    <lineage>
        <taxon>Bacteria</taxon>
        <taxon>Bacillati</taxon>
        <taxon>Bacillota</taxon>
        <taxon>Clostridia</taxon>
        <taxon>Lachnospirales</taxon>
        <taxon>Lachnospiraceae</taxon>
        <taxon>Anaerocolumna</taxon>
    </lineage>
</organism>
<protein>
    <submittedName>
        <fullName evidence="1">Uncharacterized protein</fullName>
    </submittedName>
</protein>
<dbReference type="PROSITE" id="PS51257">
    <property type="entry name" value="PROKAR_LIPOPROTEIN"/>
    <property type="match status" value="1"/>
</dbReference>
<dbReference type="KEGG" id="acht:bsdcttw_30830"/>
<evidence type="ECO:0000313" key="2">
    <source>
        <dbReference type="Proteomes" id="UP000515703"/>
    </source>
</evidence>
<accession>A0A7I8DP12</accession>
<dbReference type="AlphaFoldDB" id="A0A7I8DP12"/>
<reference evidence="1 2" key="2">
    <citation type="submission" date="2020-08" db="EMBL/GenBank/DDBJ databases">
        <authorList>
            <person name="Ueki A."/>
            <person name="Tonouchi A."/>
        </authorList>
    </citation>
    <scope>NUCLEOTIDE SEQUENCE [LARGE SCALE GENOMIC DNA]</scope>
    <source>
        <strain evidence="1 2">CTTW</strain>
    </source>
</reference>
<keyword evidence="2" id="KW-1185">Reference proteome</keyword>
<reference evidence="1 2" key="1">
    <citation type="submission" date="2020-08" db="EMBL/GenBank/DDBJ databases">
        <title>Draft genome sequencing of an Anaerocolumna strain isolated from anoxic soil subjected to BSD treatment.</title>
        <authorList>
            <person name="Uek A."/>
            <person name="Tonouchi A."/>
        </authorList>
    </citation>
    <scope>NUCLEOTIDE SEQUENCE [LARGE SCALE GENOMIC DNA]</scope>
    <source>
        <strain evidence="1 2">CTTW</strain>
    </source>
</reference>
<name>A0A7I8DP12_9FIRM</name>
<sequence>MDFLVKSNQSFVTTASSSCPYDFACPKLSCGVNCPTLSTGCMIKLS</sequence>
<proteinExistence type="predicted"/>
<evidence type="ECO:0000313" key="1">
    <source>
        <dbReference type="EMBL" id="BCK00043.1"/>
    </source>
</evidence>